<organism evidence="2 3">
    <name type="scientific">Sclerotinia nivalis</name>
    <dbReference type="NCBI Taxonomy" id="352851"/>
    <lineage>
        <taxon>Eukaryota</taxon>
        <taxon>Fungi</taxon>
        <taxon>Dikarya</taxon>
        <taxon>Ascomycota</taxon>
        <taxon>Pezizomycotina</taxon>
        <taxon>Leotiomycetes</taxon>
        <taxon>Helotiales</taxon>
        <taxon>Sclerotiniaceae</taxon>
        <taxon>Sclerotinia</taxon>
    </lineage>
</organism>
<reference evidence="2" key="1">
    <citation type="submission" date="2022-11" db="EMBL/GenBank/DDBJ databases">
        <title>Genome Resource of Sclerotinia nivalis Strain SnTB1, a Plant Pathogen Isolated from American Ginseng.</title>
        <authorList>
            <person name="Fan S."/>
        </authorList>
    </citation>
    <scope>NUCLEOTIDE SEQUENCE</scope>
    <source>
        <strain evidence="2">SnTB1</strain>
    </source>
</reference>
<name>A0A9X0ACV5_9HELO</name>
<feature type="region of interest" description="Disordered" evidence="1">
    <location>
        <begin position="221"/>
        <end position="242"/>
    </location>
</feature>
<proteinExistence type="predicted"/>
<evidence type="ECO:0000313" key="2">
    <source>
        <dbReference type="EMBL" id="KAJ8060479.1"/>
    </source>
</evidence>
<dbReference type="AlphaFoldDB" id="A0A9X0ACV5"/>
<feature type="region of interest" description="Disordered" evidence="1">
    <location>
        <begin position="73"/>
        <end position="95"/>
    </location>
</feature>
<gene>
    <name evidence="2" type="ORF">OCU04_010801</name>
</gene>
<evidence type="ECO:0000256" key="1">
    <source>
        <dbReference type="SAM" id="MobiDB-lite"/>
    </source>
</evidence>
<accession>A0A9X0ACV5</accession>
<dbReference type="OrthoDB" id="5391496at2759"/>
<sequence>MSLSHPMPKDDNCTALNMSPSPSPIALPPAVPSELLTWILNHSAYPTTILICKSRAAFVSSLLADITSNTSLPPVSSNDIPSSPPYPTSTTAPAETPSHSLLLKTLHQISISRHISLIYIPTTSHLRAYLSVLSPETPSKIEAPPDRKWDKLGMKRAMIVVYGLVELHRDTSEWSAQGLSRSLAGLVEMGGRDKRSVVCLEERRETGGSVELNLHGEVEGDFDGINNDGDGMGSDENRRRDKRTWKGWDEKVPMLNGSVRRAGLEGEDSGWSGRTVEVARIFARWFDFGKAEWDHGT</sequence>
<dbReference type="Proteomes" id="UP001152300">
    <property type="component" value="Unassembled WGS sequence"/>
</dbReference>
<evidence type="ECO:0000313" key="3">
    <source>
        <dbReference type="Proteomes" id="UP001152300"/>
    </source>
</evidence>
<protein>
    <submittedName>
        <fullName evidence="2">Uncharacterized protein</fullName>
    </submittedName>
</protein>
<keyword evidence="3" id="KW-1185">Reference proteome</keyword>
<comment type="caution">
    <text evidence="2">The sequence shown here is derived from an EMBL/GenBank/DDBJ whole genome shotgun (WGS) entry which is preliminary data.</text>
</comment>
<dbReference type="EMBL" id="JAPEIS010000013">
    <property type="protein sequence ID" value="KAJ8060479.1"/>
    <property type="molecule type" value="Genomic_DNA"/>
</dbReference>